<name>A0A6G7SEN8_9CUCU</name>
<accession>A0A6G7SEN8</accession>
<evidence type="ECO:0000256" key="1">
    <source>
        <dbReference type="ARBA" id="ARBA00009995"/>
    </source>
</evidence>
<dbReference type="InterPro" id="IPR002213">
    <property type="entry name" value="UDP_glucos_trans"/>
</dbReference>
<dbReference type="CDD" id="cd03784">
    <property type="entry name" value="GT1_Gtf-like"/>
    <property type="match status" value="1"/>
</dbReference>
<comment type="subcellular location">
    <subcellularLocation>
        <location evidence="5">Membrane</location>
        <topology evidence="5">Single-pass membrane protein</topology>
    </subcellularLocation>
</comment>
<feature type="chain" id="PRO_5026370637" description="UDP-glucuronosyltransferase" evidence="5">
    <location>
        <begin position="19"/>
        <end position="518"/>
    </location>
</feature>
<organism evidence="6">
    <name type="scientific">Xylotrechus quadripes</name>
    <dbReference type="NCBI Taxonomy" id="554073"/>
    <lineage>
        <taxon>Eukaryota</taxon>
        <taxon>Metazoa</taxon>
        <taxon>Ecdysozoa</taxon>
        <taxon>Arthropoda</taxon>
        <taxon>Hexapoda</taxon>
        <taxon>Insecta</taxon>
        <taxon>Pterygota</taxon>
        <taxon>Neoptera</taxon>
        <taxon>Endopterygota</taxon>
        <taxon>Coleoptera</taxon>
        <taxon>Polyphaga</taxon>
        <taxon>Cucujiformia</taxon>
        <taxon>Chrysomeloidea</taxon>
        <taxon>Cerambycidae</taxon>
        <taxon>Cerambycinae</taxon>
        <taxon>Clytini</taxon>
        <taxon>Xylotrechus</taxon>
    </lineage>
</organism>
<keyword evidence="5" id="KW-0812">Transmembrane</keyword>
<dbReference type="PANTHER" id="PTHR48043:SF159">
    <property type="entry name" value="EG:EG0003.4 PROTEIN-RELATED"/>
    <property type="match status" value="1"/>
</dbReference>
<keyword evidence="3 4" id="KW-0808">Transferase</keyword>
<reference evidence="6" key="1">
    <citation type="submission" date="2019-07" db="EMBL/GenBank/DDBJ databases">
        <title>Antennal UDP-glycosyltransferase (UGT) genes in the coffee white stemborer, Xylotrechus quadripes.</title>
        <authorList>
            <person name="Yin N.-N."/>
            <person name="Zhao Y.-J."/>
            <person name="Zhu J.-Y."/>
            <person name="Liu N.-Y."/>
        </authorList>
    </citation>
    <scope>NUCLEOTIDE SEQUENCE</scope>
    <source>
        <tissue evidence="6">Antennae</tissue>
    </source>
</reference>
<dbReference type="GO" id="GO:0016020">
    <property type="term" value="C:membrane"/>
    <property type="evidence" value="ECO:0007669"/>
    <property type="project" value="UniProtKB-SubCell"/>
</dbReference>
<dbReference type="InterPro" id="IPR035595">
    <property type="entry name" value="UDP_glycos_trans_CS"/>
</dbReference>
<dbReference type="InterPro" id="IPR050271">
    <property type="entry name" value="UDP-glycosyltransferase"/>
</dbReference>
<gene>
    <name evidence="6" type="primary">UGT11</name>
</gene>
<evidence type="ECO:0000256" key="4">
    <source>
        <dbReference type="RuleBase" id="RU003718"/>
    </source>
</evidence>
<evidence type="ECO:0000256" key="3">
    <source>
        <dbReference type="ARBA" id="ARBA00022679"/>
    </source>
</evidence>
<evidence type="ECO:0000256" key="5">
    <source>
        <dbReference type="RuleBase" id="RU362059"/>
    </source>
</evidence>
<comment type="catalytic activity">
    <reaction evidence="5">
        <text>glucuronate acceptor + UDP-alpha-D-glucuronate = acceptor beta-D-glucuronoside + UDP + H(+)</text>
        <dbReference type="Rhea" id="RHEA:21032"/>
        <dbReference type="ChEBI" id="CHEBI:15378"/>
        <dbReference type="ChEBI" id="CHEBI:58052"/>
        <dbReference type="ChEBI" id="CHEBI:58223"/>
        <dbReference type="ChEBI" id="CHEBI:132367"/>
        <dbReference type="ChEBI" id="CHEBI:132368"/>
        <dbReference type="EC" id="2.4.1.17"/>
    </reaction>
</comment>
<dbReference type="AlphaFoldDB" id="A0A6G7SEN8"/>
<dbReference type="FunFam" id="3.40.50.2000:FF:000050">
    <property type="entry name" value="UDP-glucuronosyltransferase"/>
    <property type="match status" value="1"/>
</dbReference>
<comment type="similarity">
    <text evidence="1 4">Belongs to the UDP-glycosyltransferase family.</text>
</comment>
<dbReference type="SUPFAM" id="SSF53756">
    <property type="entry name" value="UDP-Glycosyltransferase/glycogen phosphorylase"/>
    <property type="match status" value="1"/>
</dbReference>
<evidence type="ECO:0000313" key="6">
    <source>
        <dbReference type="EMBL" id="QIK00370.1"/>
    </source>
</evidence>
<feature type="signal peptide" evidence="5">
    <location>
        <begin position="1"/>
        <end position="18"/>
    </location>
</feature>
<keyword evidence="5" id="KW-0472">Membrane</keyword>
<proteinExistence type="evidence at transcript level"/>
<keyword evidence="5" id="KW-1133">Transmembrane helix</keyword>
<sequence>MISVFFLCLLVGFDSALCANILMVYELPSPSHQLWDYSLAEGLMAKGHNVTMLGPFADRGKKSDKYHPIVIEGILETLSQHRDFDLEENLPNLTPLKYMGVYSDYCIIVCNHTYHSNGLKTLLNYPKDFKFDLIILDATLTTCTYPLIQRFGYPPTVGMTALLLPSALSFSFGNVLQPSYLPIFVAEYTENMSFFQRVLNYVYTHLEIFNKKYFERWHLEKIVKNALGEGVDPMEVLERHVSLLLCNLNPAVGYPQPLTPNIIPVGGLNVKPAKELPPDLKSIMDDAKDGVILFSLGTNIRSANLKTEVRKNLLEAFSRLKQIVLWKFEDTLDTLPSNVIIRKWLPQNDILGHPNTRLFISHGGALSTFEAIYHAVPIIGMPFFLDQKVNINSLVEKNMALKIDPSNFNSDELFQSIIEILNNPMYGKNFKEYSRRMKDQPQQPLERAVFWAEYAMRHDGAHFLNPMSRDMPIFVSSSTDVILFLTSVCVTFITLLYVTFKKIGTCLVFKSPKKQKIN</sequence>
<evidence type="ECO:0000256" key="2">
    <source>
        <dbReference type="ARBA" id="ARBA00022676"/>
    </source>
</evidence>
<dbReference type="Gene3D" id="3.40.50.2000">
    <property type="entry name" value="Glycogen Phosphorylase B"/>
    <property type="match status" value="1"/>
</dbReference>
<dbReference type="PANTHER" id="PTHR48043">
    <property type="entry name" value="EG:EG0003.4 PROTEIN-RELATED"/>
    <property type="match status" value="1"/>
</dbReference>
<feature type="transmembrane region" description="Helical" evidence="5">
    <location>
        <begin position="481"/>
        <end position="500"/>
    </location>
</feature>
<protein>
    <recommendedName>
        <fullName evidence="5">UDP-glucuronosyltransferase</fullName>
        <ecNumber evidence="5">2.4.1.17</ecNumber>
    </recommendedName>
</protein>
<dbReference type="PROSITE" id="PS00375">
    <property type="entry name" value="UDPGT"/>
    <property type="match status" value="1"/>
</dbReference>
<dbReference type="Pfam" id="PF00201">
    <property type="entry name" value="UDPGT"/>
    <property type="match status" value="1"/>
</dbReference>
<dbReference type="EMBL" id="MN242801">
    <property type="protein sequence ID" value="QIK00370.1"/>
    <property type="molecule type" value="mRNA"/>
</dbReference>
<dbReference type="EC" id="2.4.1.17" evidence="5"/>
<keyword evidence="2 4" id="KW-0328">Glycosyltransferase</keyword>
<keyword evidence="5" id="KW-0732">Signal</keyword>
<dbReference type="GO" id="GO:0015020">
    <property type="term" value="F:glucuronosyltransferase activity"/>
    <property type="evidence" value="ECO:0007669"/>
    <property type="project" value="UniProtKB-EC"/>
</dbReference>